<reference evidence="3" key="1">
    <citation type="journal article" date="2018" name="Nat. Microbiol.">
        <title>Leveraging single-cell genomics to expand the fungal tree of life.</title>
        <authorList>
            <person name="Ahrendt S.R."/>
            <person name="Quandt C.A."/>
            <person name="Ciobanu D."/>
            <person name="Clum A."/>
            <person name="Salamov A."/>
            <person name="Andreopoulos B."/>
            <person name="Cheng J.F."/>
            <person name="Woyke T."/>
            <person name="Pelin A."/>
            <person name="Henrissat B."/>
            <person name="Reynolds N.K."/>
            <person name="Benny G.L."/>
            <person name="Smith M.E."/>
            <person name="James T.Y."/>
            <person name="Grigoriev I.V."/>
        </authorList>
    </citation>
    <scope>NUCLEOTIDE SEQUENCE [LARGE SCALE GENOMIC DNA]</scope>
</reference>
<dbReference type="AlphaFoldDB" id="A0A4V1IXZ8"/>
<evidence type="ECO:0000313" key="2">
    <source>
        <dbReference type="EMBL" id="RKP12809.1"/>
    </source>
</evidence>
<feature type="compositionally biased region" description="Polar residues" evidence="1">
    <location>
        <begin position="27"/>
        <end position="40"/>
    </location>
</feature>
<name>A0A4V1IXZ8_9FUNG</name>
<dbReference type="Proteomes" id="UP000267251">
    <property type="component" value="Unassembled WGS sequence"/>
</dbReference>
<dbReference type="OrthoDB" id="10596695at2759"/>
<evidence type="ECO:0000256" key="1">
    <source>
        <dbReference type="SAM" id="MobiDB-lite"/>
    </source>
</evidence>
<sequence length="252" mass="27822">MPNSSLATRTISDTLRVAIAMALVASNNARSTSKTPTPSFQEEEKKKSDPLEEELVKESQAPFIGDKHTQKRCSAPSSNPPERYPFGSFYEIMPVHEGLSGYIQFVSTCIDIELSRVITVMSRASMGEEETVAIHNGFLQLQSSLEDSLNGCFGFVMLYHLLESLHPHYPKGNDRTQYVLTKALLRLSPGTFPSWIQRMYSGVEASAMANFADTRSAHPYEHGTAMPLVHSSASMDPVSHGVGLSFFQDDRG</sequence>
<dbReference type="EMBL" id="KZ988198">
    <property type="protein sequence ID" value="RKP12809.1"/>
    <property type="molecule type" value="Genomic_DNA"/>
</dbReference>
<accession>A0A4V1IXZ8</accession>
<protein>
    <submittedName>
        <fullName evidence="2">Uncharacterized protein</fullName>
    </submittedName>
</protein>
<organism evidence="2 3">
    <name type="scientific">Piptocephalis cylindrospora</name>
    <dbReference type="NCBI Taxonomy" id="1907219"/>
    <lineage>
        <taxon>Eukaryota</taxon>
        <taxon>Fungi</taxon>
        <taxon>Fungi incertae sedis</taxon>
        <taxon>Zoopagomycota</taxon>
        <taxon>Zoopagomycotina</taxon>
        <taxon>Zoopagomycetes</taxon>
        <taxon>Zoopagales</taxon>
        <taxon>Piptocephalidaceae</taxon>
        <taxon>Piptocephalis</taxon>
    </lineage>
</organism>
<feature type="compositionally biased region" description="Basic and acidic residues" evidence="1">
    <location>
        <begin position="42"/>
        <end position="57"/>
    </location>
</feature>
<gene>
    <name evidence="2" type="ORF">BJ684DRAFT_16738</name>
</gene>
<keyword evidence="3" id="KW-1185">Reference proteome</keyword>
<proteinExistence type="predicted"/>
<feature type="region of interest" description="Disordered" evidence="1">
    <location>
        <begin position="27"/>
        <end position="80"/>
    </location>
</feature>
<evidence type="ECO:0000313" key="3">
    <source>
        <dbReference type="Proteomes" id="UP000267251"/>
    </source>
</evidence>